<feature type="domain" description="Acyl-CoA dehydrogenase C-terminal" evidence="2">
    <location>
        <begin position="233"/>
        <end position="363"/>
    </location>
</feature>
<evidence type="ECO:0000256" key="1">
    <source>
        <dbReference type="ARBA" id="ARBA00023002"/>
    </source>
</evidence>
<dbReference type="AlphaFoldDB" id="A0A346XWB1"/>
<dbReference type="Gene3D" id="1.20.140.10">
    <property type="entry name" value="Butyryl-CoA Dehydrogenase, subunit A, domain 3"/>
    <property type="match status" value="1"/>
</dbReference>
<dbReference type="Pfam" id="PF08028">
    <property type="entry name" value="Acyl-CoA_dh_2"/>
    <property type="match status" value="1"/>
</dbReference>
<dbReference type="Proteomes" id="UP000264006">
    <property type="component" value="Chromosome"/>
</dbReference>
<dbReference type="SUPFAM" id="SSF56645">
    <property type="entry name" value="Acyl-CoA dehydrogenase NM domain-like"/>
    <property type="match status" value="1"/>
</dbReference>
<dbReference type="InterPro" id="IPR013107">
    <property type="entry name" value="Acyl-CoA_DH_C"/>
</dbReference>
<evidence type="ECO:0000259" key="2">
    <source>
        <dbReference type="Pfam" id="PF08028"/>
    </source>
</evidence>
<dbReference type="KEGG" id="euz:DVS28_a1817"/>
<dbReference type="GO" id="GO:0050660">
    <property type="term" value="F:flavin adenine dinucleotide binding"/>
    <property type="evidence" value="ECO:0007669"/>
    <property type="project" value="InterPro"/>
</dbReference>
<dbReference type="GO" id="GO:0003995">
    <property type="term" value="F:acyl-CoA dehydrogenase activity"/>
    <property type="evidence" value="ECO:0007669"/>
    <property type="project" value="TreeGrafter"/>
</dbReference>
<dbReference type="EMBL" id="CP031165">
    <property type="protein sequence ID" value="AXV06508.1"/>
    <property type="molecule type" value="Genomic_DNA"/>
</dbReference>
<dbReference type="PIRSF" id="PIRSF016578">
    <property type="entry name" value="HsaA"/>
    <property type="match status" value="1"/>
</dbReference>
<evidence type="ECO:0000313" key="4">
    <source>
        <dbReference type="Proteomes" id="UP000264006"/>
    </source>
</evidence>
<gene>
    <name evidence="3" type="ORF">DVS28_a1817</name>
</gene>
<dbReference type="PANTHER" id="PTHR48083:SF5">
    <property type="entry name" value="NRGC PROTEIN"/>
    <property type="match status" value="1"/>
</dbReference>
<reference evidence="3 4" key="1">
    <citation type="submission" date="2018-09" db="EMBL/GenBank/DDBJ databases">
        <title>Complete genome sequence of Euzebya sp. DY32-46 isolated from seawater of Pacific Ocean.</title>
        <authorList>
            <person name="Xu L."/>
            <person name="Wu Y.-H."/>
            <person name="Xu X.-W."/>
        </authorList>
    </citation>
    <scope>NUCLEOTIDE SEQUENCE [LARGE SCALE GENOMIC DNA]</scope>
    <source>
        <strain evidence="3 4">DY32-46</strain>
    </source>
</reference>
<sequence>MSDTSHLPPPELSALLRERAPEIEAARRLPHDVVAAMRDAGLFRSWVPSAHGGPERTAMEGLESIAAVAADDGGAGWSVMIALTTSMTAYLLPTTHAEAIYGDPDAITGGFAAPAGTAVALPDGGLRVNGRWAWGSGTSHCTAIAGGVRLVDADGRPAPRADGLAFPFVFFDRDDVTLLDTWHVMGLSGSGSTDYTVTDAIVPEGRWVEFGRSEPVVERPLSRFPMFGLLALGVASVSVGLARCALEELVDLAGGKRPQGSRRTLAERQTTQVDVARAEATVRSAWAFVADVVGDAWETAEHGDPLTVEQRRLLRLAATDATARCSDVTQRLHKLAGGVDAYLSSPIQRVFRDAHVASQHAMVAERTYELAGRLALGLDTDASQL</sequence>
<dbReference type="Gene3D" id="1.10.540.10">
    <property type="entry name" value="Acyl-CoA dehydrogenase/oxidase, N-terminal domain"/>
    <property type="match status" value="1"/>
</dbReference>
<dbReference type="PANTHER" id="PTHR48083">
    <property type="entry name" value="MEDIUM-CHAIN SPECIFIC ACYL-COA DEHYDROGENASE, MITOCHONDRIAL-RELATED"/>
    <property type="match status" value="1"/>
</dbReference>
<dbReference type="GO" id="GO:0033539">
    <property type="term" value="P:fatty acid beta-oxidation using acyl-CoA dehydrogenase"/>
    <property type="evidence" value="ECO:0007669"/>
    <property type="project" value="TreeGrafter"/>
</dbReference>
<protein>
    <submittedName>
        <fullName evidence="3">Pigment protein</fullName>
    </submittedName>
</protein>
<proteinExistence type="predicted"/>
<dbReference type="InterPro" id="IPR036250">
    <property type="entry name" value="AcylCo_DH-like_C"/>
</dbReference>
<dbReference type="InterPro" id="IPR050741">
    <property type="entry name" value="Acyl-CoA_dehydrogenase"/>
</dbReference>
<dbReference type="Gene3D" id="2.40.110.10">
    <property type="entry name" value="Butyryl-CoA Dehydrogenase, subunit A, domain 2"/>
    <property type="match status" value="1"/>
</dbReference>
<accession>A0A346XWB1</accession>
<evidence type="ECO:0000313" key="3">
    <source>
        <dbReference type="EMBL" id="AXV06508.1"/>
    </source>
</evidence>
<dbReference type="InterPro" id="IPR009100">
    <property type="entry name" value="AcylCoA_DH/oxidase_NM_dom_sf"/>
</dbReference>
<dbReference type="InterPro" id="IPR037069">
    <property type="entry name" value="AcylCoA_DH/ox_N_sf"/>
</dbReference>
<dbReference type="OrthoDB" id="3402961at2"/>
<dbReference type="InterPro" id="IPR046373">
    <property type="entry name" value="Acyl-CoA_Oxase/DH_mid-dom_sf"/>
</dbReference>
<dbReference type="SUPFAM" id="SSF47203">
    <property type="entry name" value="Acyl-CoA dehydrogenase C-terminal domain-like"/>
    <property type="match status" value="1"/>
</dbReference>
<keyword evidence="4" id="KW-1185">Reference proteome</keyword>
<name>A0A346XWB1_9ACTN</name>
<dbReference type="GO" id="GO:0005737">
    <property type="term" value="C:cytoplasm"/>
    <property type="evidence" value="ECO:0007669"/>
    <property type="project" value="TreeGrafter"/>
</dbReference>
<dbReference type="RefSeq" id="WP_114591147.1">
    <property type="nucleotide sequence ID" value="NZ_CAXIBR010000060.1"/>
</dbReference>
<keyword evidence="1" id="KW-0560">Oxidoreductase</keyword>
<organism evidence="3 4">
    <name type="scientific">Euzebya pacifica</name>
    <dbReference type="NCBI Taxonomy" id="1608957"/>
    <lineage>
        <taxon>Bacteria</taxon>
        <taxon>Bacillati</taxon>
        <taxon>Actinomycetota</taxon>
        <taxon>Nitriliruptoria</taxon>
        <taxon>Euzebyales</taxon>
    </lineage>
</organism>